<evidence type="ECO:0000313" key="2">
    <source>
        <dbReference type="Proteomes" id="UP000237000"/>
    </source>
</evidence>
<organism evidence="1 2">
    <name type="scientific">Trema orientale</name>
    <name type="common">Charcoal tree</name>
    <name type="synonym">Celtis orientalis</name>
    <dbReference type="NCBI Taxonomy" id="63057"/>
    <lineage>
        <taxon>Eukaryota</taxon>
        <taxon>Viridiplantae</taxon>
        <taxon>Streptophyta</taxon>
        <taxon>Embryophyta</taxon>
        <taxon>Tracheophyta</taxon>
        <taxon>Spermatophyta</taxon>
        <taxon>Magnoliopsida</taxon>
        <taxon>eudicotyledons</taxon>
        <taxon>Gunneridae</taxon>
        <taxon>Pentapetalae</taxon>
        <taxon>rosids</taxon>
        <taxon>fabids</taxon>
        <taxon>Rosales</taxon>
        <taxon>Cannabaceae</taxon>
        <taxon>Trema</taxon>
    </lineage>
</organism>
<comment type="caution">
    <text evidence="1">The sequence shown here is derived from an EMBL/GenBank/DDBJ whole genome shotgun (WGS) entry which is preliminary data.</text>
</comment>
<evidence type="ECO:0000313" key="1">
    <source>
        <dbReference type="EMBL" id="PON97344.1"/>
    </source>
</evidence>
<dbReference type="EMBL" id="JXTC01000032">
    <property type="protein sequence ID" value="PON97344.1"/>
    <property type="molecule type" value="Genomic_DNA"/>
</dbReference>
<proteinExistence type="predicted"/>
<dbReference type="InParanoid" id="A0A2P5FHT4"/>
<gene>
    <name evidence="1" type="ORF">TorRG33x02_068110</name>
</gene>
<sequence length="62" mass="7186">WSSFRNQFWSFSPPVALSKLHKFKLSVVSTCFALKATQFQMIRHIPTSRDTLSVLTQIQSWA</sequence>
<feature type="non-terminal residue" evidence="1">
    <location>
        <position position="1"/>
    </location>
</feature>
<accession>A0A2P5FHT4</accession>
<dbReference type="AlphaFoldDB" id="A0A2P5FHT4"/>
<keyword evidence="2" id="KW-1185">Reference proteome</keyword>
<dbReference type="OrthoDB" id="10448510at2759"/>
<reference evidence="2" key="1">
    <citation type="submission" date="2016-06" db="EMBL/GenBank/DDBJ databases">
        <title>Parallel loss of symbiosis genes in relatives of nitrogen-fixing non-legume Parasponia.</title>
        <authorList>
            <person name="Van Velzen R."/>
            <person name="Holmer R."/>
            <person name="Bu F."/>
            <person name="Rutten L."/>
            <person name="Van Zeijl A."/>
            <person name="Liu W."/>
            <person name="Santuari L."/>
            <person name="Cao Q."/>
            <person name="Sharma T."/>
            <person name="Shen D."/>
            <person name="Roswanjaya Y."/>
            <person name="Wardhani T."/>
            <person name="Kalhor M.S."/>
            <person name="Jansen J."/>
            <person name="Van den Hoogen J."/>
            <person name="Gungor B."/>
            <person name="Hartog M."/>
            <person name="Hontelez J."/>
            <person name="Verver J."/>
            <person name="Yang W.-C."/>
            <person name="Schijlen E."/>
            <person name="Repin R."/>
            <person name="Schilthuizen M."/>
            <person name="Schranz E."/>
            <person name="Heidstra R."/>
            <person name="Miyata K."/>
            <person name="Fedorova E."/>
            <person name="Kohlen W."/>
            <person name="Bisseling T."/>
            <person name="Smit S."/>
            <person name="Geurts R."/>
        </authorList>
    </citation>
    <scope>NUCLEOTIDE SEQUENCE [LARGE SCALE GENOMIC DNA]</scope>
    <source>
        <strain evidence="2">cv. RG33-2</strain>
    </source>
</reference>
<dbReference type="Proteomes" id="UP000237000">
    <property type="component" value="Unassembled WGS sequence"/>
</dbReference>
<protein>
    <submittedName>
        <fullName evidence="1">Uncharacterized protein</fullName>
    </submittedName>
</protein>
<name>A0A2P5FHT4_TREOI</name>